<evidence type="ECO:0000313" key="2">
    <source>
        <dbReference type="Proteomes" id="UP000006281"/>
    </source>
</evidence>
<dbReference type="PATRIC" id="fig|1179773.3.peg.5415"/>
<sequence>MTCVVDPTAMRAAIALLRRELDVVDHALAQLAGVSVPAGVPADVAGRVRHAVDDAAHGLRAAGRALDQVRADLAGRRAALERLQEIENRELAFDLMLVPLQLFGGSFGAGVPSPVSRLGSAMGTAARNRQRIDLGGLRAGSGGPSGVRGIAARLKTPAGMGSALSRSATTMGIASAAWRNAHDPKLNTTQKVTRTLASAGGGAAVSALSVAGASTLAGAAGLAVFPPGFVVAVGAGVAWSVLDSKYHISDRVGDLAADGVDAVAGKAKDVVDDVVHTPGKLAADLKGLL</sequence>
<dbReference type="HOGENOM" id="CLU_962745_0_0_11"/>
<dbReference type="BioCyc" id="SESP1179773:BN6_RS25995-MONOMER"/>
<dbReference type="RefSeq" id="WP_015102749.1">
    <property type="nucleotide sequence ID" value="NC_019673.1"/>
</dbReference>
<dbReference type="KEGG" id="sesp:BN6_53770"/>
<dbReference type="Proteomes" id="UP000006281">
    <property type="component" value="Chromosome"/>
</dbReference>
<keyword evidence="2" id="KW-1185">Reference proteome</keyword>
<organism evidence="1 2">
    <name type="scientific">Saccharothrix espanaensis (strain ATCC 51144 / DSM 44229 / JCM 9112 / NBRC 15066 / NRRL 15764)</name>
    <dbReference type="NCBI Taxonomy" id="1179773"/>
    <lineage>
        <taxon>Bacteria</taxon>
        <taxon>Bacillati</taxon>
        <taxon>Actinomycetota</taxon>
        <taxon>Actinomycetes</taxon>
        <taxon>Pseudonocardiales</taxon>
        <taxon>Pseudonocardiaceae</taxon>
        <taxon>Saccharothrix</taxon>
    </lineage>
</organism>
<reference evidence="1 2" key="1">
    <citation type="journal article" date="2012" name="BMC Genomics">
        <title>Complete genome sequence of Saccharothrix espanaensis DSM 44229T and comparison to the other completely sequenced Pseudonocardiaceae.</title>
        <authorList>
            <person name="Strobel T."/>
            <person name="Al-Dilaimi A."/>
            <person name="Blom J."/>
            <person name="Gessner A."/>
            <person name="Kalinowski J."/>
            <person name="Luzhetska M."/>
            <person name="Puhler A."/>
            <person name="Szczepanowski R."/>
            <person name="Bechthold A."/>
            <person name="Ruckert C."/>
        </authorList>
    </citation>
    <scope>NUCLEOTIDE SEQUENCE [LARGE SCALE GENOMIC DNA]</scope>
    <source>
        <strain evidence="2">ATCC 51144 / DSM 44229 / JCM 9112 / NBRC 15066 / NRRL 15764</strain>
    </source>
</reference>
<proteinExistence type="predicted"/>
<dbReference type="EMBL" id="HE804045">
    <property type="protein sequence ID" value="CCH32637.1"/>
    <property type="molecule type" value="Genomic_DNA"/>
</dbReference>
<dbReference type="AlphaFoldDB" id="K0K4Y3"/>
<evidence type="ECO:0000313" key="1">
    <source>
        <dbReference type="EMBL" id="CCH32637.1"/>
    </source>
</evidence>
<accession>K0K4Y3</accession>
<gene>
    <name evidence="1" type="ordered locus">BN6_53770</name>
</gene>
<name>K0K4Y3_SACES</name>
<protein>
    <submittedName>
        <fullName evidence="1">Putative membrane protein</fullName>
    </submittedName>
</protein>